<keyword evidence="3" id="KW-0805">Transcription regulation</keyword>
<dbReference type="GO" id="GO:0000976">
    <property type="term" value="F:transcription cis-regulatory region binding"/>
    <property type="evidence" value="ECO:0007669"/>
    <property type="project" value="TreeGrafter"/>
</dbReference>
<dbReference type="InterPro" id="IPR036388">
    <property type="entry name" value="WH-like_DNA-bd_sf"/>
</dbReference>
<evidence type="ECO:0000256" key="3">
    <source>
        <dbReference type="ARBA" id="ARBA00023015"/>
    </source>
</evidence>
<dbReference type="GO" id="GO:0032993">
    <property type="term" value="C:protein-DNA complex"/>
    <property type="evidence" value="ECO:0007669"/>
    <property type="project" value="TreeGrafter"/>
</dbReference>
<dbReference type="PANTHER" id="PTHR48111:SF67">
    <property type="entry name" value="TRANSCRIPTIONAL REGULATORY PROTEIN TCTD"/>
    <property type="match status" value="1"/>
</dbReference>
<accession>A0A2S5KME9</accession>
<dbReference type="EMBL" id="PRLP01000058">
    <property type="protein sequence ID" value="PPC75968.1"/>
    <property type="molecule type" value="Genomic_DNA"/>
</dbReference>
<evidence type="ECO:0000256" key="1">
    <source>
        <dbReference type="ARBA" id="ARBA00022553"/>
    </source>
</evidence>
<reference evidence="10 11" key="1">
    <citation type="submission" date="2018-02" db="EMBL/GenBank/DDBJ databases">
        <title>novel marine gammaproteobacteria from coastal saline agro ecosystem.</title>
        <authorList>
            <person name="Krishnan R."/>
            <person name="Ramesh Kumar N."/>
        </authorList>
    </citation>
    <scope>NUCLEOTIDE SEQUENCE [LARGE SCALE GENOMIC DNA]</scope>
    <source>
        <strain evidence="10 11">228</strain>
    </source>
</reference>
<evidence type="ECO:0000256" key="4">
    <source>
        <dbReference type="ARBA" id="ARBA00023125"/>
    </source>
</evidence>
<proteinExistence type="predicted"/>
<dbReference type="InterPro" id="IPR001867">
    <property type="entry name" value="OmpR/PhoB-type_DNA-bd"/>
</dbReference>
<feature type="domain" description="OmpR/PhoB-type" evidence="9">
    <location>
        <begin position="124"/>
        <end position="220"/>
    </location>
</feature>
<dbReference type="GO" id="GO:0006355">
    <property type="term" value="P:regulation of DNA-templated transcription"/>
    <property type="evidence" value="ECO:0007669"/>
    <property type="project" value="InterPro"/>
</dbReference>
<dbReference type="AlphaFoldDB" id="A0A2S5KME9"/>
<evidence type="ECO:0000313" key="11">
    <source>
        <dbReference type="Proteomes" id="UP000238196"/>
    </source>
</evidence>
<dbReference type="Pfam" id="PF00486">
    <property type="entry name" value="Trans_reg_C"/>
    <property type="match status" value="1"/>
</dbReference>
<sequence>MRILLIEDNVELADAVAEYFRHHGHPLDWVSSAEQAEKVLAYQSFELLILDINLPGKDGYQLLKALRRQGNQVPVLVLTARAEIDDRVSALDLGADDYLVKPFDFRELAARTRALLRRDRGNASNEVRCGNLLFDPASRQVFINDEPIDLRHREVQLLEVFLGALDHVLTKEDIADRLYTFDEAHTPNAIEQTLTRLRKRLDGSSLVIKTIRGMGYLAHVDD</sequence>
<dbReference type="PROSITE" id="PS50110">
    <property type="entry name" value="RESPONSE_REGULATORY"/>
    <property type="match status" value="1"/>
</dbReference>
<keyword evidence="1 6" id="KW-0597">Phosphoprotein</keyword>
<feature type="modified residue" description="4-aspartylphosphate" evidence="6">
    <location>
        <position position="51"/>
    </location>
</feature>
<evidence type="ECO:0000313" key="10">
    <source>
        <dbReference type="EMBL" id="PPC75968.1"/>
    </source>
</evidence>
<evidence type="ECO:0000256" key="6">
    <source>
        <dbReference type="PROSITE-ProRule" id="PRU00169"/>
    </source>
</evidence>
<dbReference type="Gene3D" id="1.10.10.10">
    <property type="entry name" value="Winged helix-like DNA-binding domain superfamily/Winged helix DNA-binding domain"/>
    <property type="match status" value="1"/>
</dbReference>
<dbReference type="InterPro" id="IPR001789">
    <property type="entry name" value="Sig_transdc_resp-reg_receiver"/>
</dbReference>
<feature type="domain" description="Response regulatory" evidence="8">
    <location>
        <begin position="2"/>
        <end position="116"/>
    </location>
</feature>
<feature type="DNA-binding region" description="OmpR/PhoB-type" evidence="7">
    <location>
        <begin position="124"/>
        <end position="220"/>
    </location>
</feature>
<dbReference type="FunFam" id="3.40.50.2300:FF:000002">
    <property type="entry name" value="DNA-binding response regulator PhoP"/>
    <property type="match status" value="1"/>
</dbReference>
<dbReference type="CDD" id="cd00383">
    <property type="entry name" value="trans_reg_C"/>
    <property type="match status" value="1"/>
</dbReference>
<dbReference type="PROSITE" id="PS51755">
    <property type="entry name" value="OMPR_PHOB"/>
    <property type="match status" value="1"/>
</dbReference>
<keyword evidence="4 7" id="KW-0238">DNA-binding</keyword>
<dbReference type="PANTHER" id="PTHR48111">
    <property type="entry name" value="REGULATOR OF RPOS"/>
    <property type="match status" value="1"/>
</dbReference>
<dbReference type="GO" id="GO:0005829">
    <property type="term" value="C:cytosol"/>
    <property type="evidence" value="ECO:0007669"/>
    <property type="project" value="TreeGrafter"/>
</dbReference>
<dbReference type="SMART" id="SM00862">
    <property type="entry name" value="Trans_reg_C"/>
    <property type="match status" value="1"/>
</dbReference>
<keyword evidence="2" id="KW-0902">Two-component regulatory system</keyword>
<keyword evidence="5" id="KW-0804">Transcription</keyword>
<gene>
    <name evidence="10" type="ORF">C4K68_17490</name>
</gene>
<dbReference type="OrthoDB" id="9802426at2"/>
<name>A0A2S5KME9_9PROT</name>
<dbReference type="SMART" id="SM00448">
    <property type="entry name" value="REC"/>
    <property type="match status" value="1"/>
</dbReference>
<dbReference type="InterPro" id="IPR039420">
    <property type="entry name" value="WalR-like"/>
</dbReference>
<dbReference type="Pfam" id="PF00072">
    <property type="entry name" value="Response_reg"/>
    <property type="match status" value="1"/>
</dbReference>
<dbReference type="InterPro" id="IPR011006">
    <property type="entry name" value="CheY-like_superfamily"/>
</dbReference>
<evidence type="ECO:0000256" key="7">
    <source>
        <dbReference type="PROSITE-ProRule" id="PRU01091"/>
    </source>
</evidence>
<organism evidence="10 11">
    <name type="scientific">Proteobacteria bacterium 228</name>
    <dbReference type="NCBI Taxonomy" id="2083153"/>
    <lineage>
        <taxon>Bacteria</taxon>
        <taxon>Pseudomonadati</taxon>
        <taxon>Pseudomonadota</taxon>
    </lineage>
</organism>
<evidence type="ECO:0000256" key="2">
    <source>
        <dbReference type="ARBA" id="ARBA00023012"/>
    </source>
</evidence>
<evidence type="ECO:0000259" key="9">
    <source>
        <dbReference type="PROSITE" id="PS51755"/>
    </source>
</evidence>
<evidence type="ECO:0000256" key="5">
    <source>
        <dbReference type="ARBA" id="ARBA00023163"/>
    </source>
</evidence>
<dbReference type="CDD" id="cd17624">
    <property type="entry name" value="REC_OmpR_PmrA-like"/>
    <property type="match status" value="1"/>
</dbReference>
<evidence type="ECO:0000259" key="8">
    <source>
        <dbReference type="PROSITE" id="PS50110"/>
    </source>
</evidence>
<dbReference type="GO" id="GO:0000156">
    <property type="term" value="F:phosphorelay response regulator activity"/>
    <property type="evidence" value="ECO:0007669"/>
    <property type="project" value="TreeGrafter"/>
</dbReference>
<dbReference type="Gene3D" id="6.10.250.690">
    <property type="match status" value="1"/>
</dbReference>
<dbReference type="SUPFAM" id="SSF52172">
    <property type="entry name" value="CheY-like"/>
    <property type="match status" value="1"/>
</dbReference>
<dbReference type="Proteomes" id="UP000238196">
    <property type="component" value="Unassembled WGS sequence"/>
</dbReference>
<dbReference type="Gene3D" id="3.40.50.2300">
    <property type="match status" value="1"/>
</dbReference>
<comment type="caution">
    <text evidence="10">The sequence shown here is derived from an EMBL/GenBank/DDBJ whole genome shotgun (WGS) entry which is preliminary data.</text>
</comment>
<protein>
    <submittedName>
        <fullName evidence="10">DNA-binding response regulator</fullName>
    </submittedName>
</protein>